<name>A0A931BVI8_9HYPH</name>
<gene>
    <name evidence="1" type="ORF">I2H38_14700</name>
</gene>
<keyword evidence="2" id="KW-1185">Reference proteome</keyword>
<dbReference type="EMBL" id="JADQDO010000007">
    <property type="protein sequence ID" value="MBF9234625.1"/>
    <property type="molecule type" value="Genomic_DNA"/>
</dbReference>
<evidence type="ECO:0000313" key="1">
    <source>
        <dbReference type="EMBL" id="MBF9234625.1"/>
    </source>
</evidence>
<protein>
    <submittedName>
        <fullName evidence="1">Uncharacterized protein</fullName>
    </submittedName>
</protein>
<comment type="caution">
    <text evidence="1">The sequence shown here is derived from an EMBL/GenBank/DDBJ whole genome shotgun (WGS) entry which is preliminary data.</text>
</comment>
<accession>A0A931BVI8</accession>
<dbReference type="Proteomes" id="UP000599312">
    <property type="component" value="Unassembled WGS sequence"/>
</dbReference>
<organism evidence="1 2">
    <name type="scientific">Microvirga alba</name>
    <dbReference type="NCBI Taxonomy" id="2791025"/>
    <lineage>
        <taxon>Bacteria</taxon>
        <taxon>Pseudomonadati</taxon>
        <taxon>Pseudomonadota</taxon>
        <taxon>Alphaproteobacteria</taxon>
        <taxon>Hyphomicrobiales</taxon>
        <taxon>Methylobacteriaceae</taxon>
        <taxon>Microvirga</taxon>
    </lineage>
</organism>
<sequence length="143" mass="16036">MHNDIATAVAPSVRYRPSPATRKNAGRFLFSAKLAWSDVTWGPNGNSLFAARKVGYPVHPRGDDPTREMLREALRPYYNARKYRDACAMVEVLLVARAYGEADMVDPDFIAFLNVTAPNDCAGIREFIRRFGPAMESLKSVHF</sequence>
<evidence type="ECO:0000313" key="2">
    <source>
        <dbReference type="Proteomes" id="UP000599312"/>
    </source>
</evidence>
<dbReference type="RefSeq" id="WP_196272613.1">
    <property type="nucleotide sequence ID" value="NZ_JADQDO010000007.1"/>
</dbReference>
<dbReference type="AlphaFoldDB" id="A0A931BVI8"/>
<proteinExistence type="predicted"/>
<reference evidence="1" key="1">
    <citation type="submission" date="2020-11" db="EMBL/GenBank/DDBJ databases">
        <authorList>
            <person name="Kim M.K."/>
        </authorList>
    </citation>
    <scope>NUCLEOTIDE SEQUENCE</scope>
    <source>
        <strain evidence="1">BT350</strain>
    </source>
</reference>